<keyword evidence="3" id="KW-0677">Repeat</keyword>
<dbReference type="GO" id="GO:0000977">
    <property type="term" value="F:RNA polymerase II transcription regulatory region sequence-specific DNA binding"/>
    <property type="evidence" value="ECO:0007669"/>
    <property type="project" value="TreeGrafter"/>
</dbReference>
<dbReference type="Gene3D" id="2.40.50.40">
    <property type="match status" value="1"/>
</dbReference>
<protein>
    <recommendedName>
        <fullName evidence="13">C2H2-type domain-containing protein</fullName>
    </recommendedName>
</protein>
<keyword evidence="7" id="KW-0175">Coiled coil</keyword>
<gene>
    <name evidence="11" type="ORF">AMEX_G9989</name>
</gene>
<feature type="compositionally biased region" description="Polar residues" evidence="8">
    <location>
        <begin position="203"/>
        <end position="219"/>
    </location>
</feature>
<evidence type="ECO:0000259" key="9">
    <source>
        <dbReference type="PROSITE" id="PS50013"/>
    </source>
</evidence>
<dbReference type="Gene3D" id="3.30.160.60">
    <property type="entry name" value="Classic Zinc Finger"/>
    <property type="match status" value="1"/>
</dbReference>
<dbReference type="OrthoDB" id="8746661at2759"/>
<evidence type="ECO:0000313" key="11">
    <source>
        <dbReference type="EMBL" id="KAG9275468.1"/>
    </source>
</evidence>
<feature type="domain" description="C2H2-type" evidence="10">
    <location>
        <begin position="308"/>
        <end position="336"/>
    </location>
</feature>
<dbReference type="InterPro" id="IPR000953">
    <property type="entry name" value="Chromo/chromo_shadow_dom"/>
</dbReference>
<evidence type="ECO:0000256" key="7">
    <source>
        <dbReference type="SAM" id="Coils"/>
    </source>
</evidence>
<accession>A0A8T2LT81</accession>
<feature type="domain" description="Chromo" evidence="9">
    <location>
        <begin position="544"/>
        <end position="584"/>
    </location>
</feature>
<dbReference type="CDD" id="cd00024">
    <property type="entry name" value="CD_CSD"/>
    <property type="match status" value="1"/>
</dbReference>
<dbReference type="AlphaFoldDB" id="A0A8T2LT81"/>
<evidence type="ECO:0000256" key="6">
    <source>
        <dbReference type="PROSITE-ProRule" id="PRU00042"/>
    </source>
</evidence>
<dbReference type="SUPFAM" id="SSF54160">
    <property type="entry name" value="Chromo domain-like"/>
    <property type="match status" value="1"/>
</dbReference>
<keyword evidence="4 6" id="KW-0863">Zinc-finger</keyword>
<evidence type="ECO:0000256" key="1">
    <source>
        <dbReference type="ARBA" id="ARBA00004123"/>
    </source>
</evidence>
<feature type="compositionally biased region" description="Polar residues" evidence="8">
    <location>
        <begin position="152"/>
        <end position="184"/>
    </location>
</feature>
<feature type="region of interest" description="Disordered" evidence="8">
    <location>
        <begin position="141"/>
        <end position="233"/>
    </location>
</feature>
<name>A0A8T2LT81_ASTMX</name>
<dbReference type="Proteomes" id="UP000752171">
    <property type="component" value="Unassembled WGS sequence"/>
</dbReference>
<dbReference type="PROSITE" id="PS00028">
    <property type="entry name" value="ZINC_FINGER_C2H2_1"/>
    <property type="match status" value="1"/>
</dbReference>
<feature type="compositionally biased region" description="Low complexity" evidence="8">
    <location>
        <begin position="510"/>
        <end position="521"/>
    </location>
</feature>
<comment type="subcellular location">
    <subcellularLocation>
        <location evidence="1">Nucleus</location>
    </subcellularLocation>
</comment>
<reference evidence="11 12" key="1">
    <citation type="submission" date="2021-07" db="EMBL/GenBank/DDBJ databases">
        <authorList>
            <person name="Imarazene B."/>
            <person name="Zahm M."/>
            <person name="Klopp C."/>
            <person name="Cabau C."/>
            <person name="Beille S."/>
            <person name="Jouanno E."/>
            <person name="Castinel A."/>
            <person name="Lluch J."/>
            <person name="Gil L."/>
            <person name="Kuchtly C."/>
            <person name="Lopez Roques C."/>
            <person name="Donnadieu C."/>
            <person name="Parrinello H."/>
            <person name="Journot L."/>
            <person name="Du K."/>
            <person name="Schartl M."/>
            <person name="Retaux S."/>
            <person name="Guiguen Y."/>
        </authorList>
    </citation>
    <scope>NUCLEOTIDE SEQUENCE [LARGE SCALE GENOMIC DNA]</scope>
    <source>
        <strain evidence="11">Pach_M1</strain>
        <tissue evidence="11">Testis</tissue>
    </source>
</reference>
<dbReference type="PANTHER" id="PTHR24409:SF295">
    <property type="entry name" value="AZ2-RELATED"/>
    <property type="match status" value="1"/>
</dbReference>
<dbReference type="InterPro" id="IPR016197">
    <property type="entry name" value="Chromo-like_dom_sf"/>
</dbReference>
<dbReference type="PROSITE" id="PS50013">
    <property type="entry name" value="CHROMO_2"/>
    <property type="match status" value="1"/>
</dbReference>
<feature type="coiled-coil region" evidence="7">
    <location>
        <begin position="56"/>
        <end position="83"/>
    </location>
</feature>
<dbReference type="GO" id="GO:0005634">
    <property type="term" value="C:nucleus"/>
    <property type="evidence" value="ECO:0007669"/>
    <property type="project" value="UniProtKB-SubCell"/>
</dbReference>
<evidence type="ECO:0000256" key="3">
    <source>
        <dbReference type="ARBA" id="ARBA00022737"/>
    </source>
</evidence>
<sequence>MQEQPLSSMLSSPNTMELDDPISTKFLSLIESLMAKTTSEIVKVFTEVLLETKVEITRSWKEIDELKQKLEESEEQRAEASSRSQATCTFKRETEEVLVSDVGIQITVSDTRTILPADRESKDAMQTHDYVPVENTVVTETSLEVHGPVGFKTSSTGTTLETPGTSGMNQPVNSSNQTKESGVCQTPVKRKRGRPPKPKVTEHQNSTAGDKVVSRSTVQPDRLMDPQQPSTSTSRIILGKNRCKRAVVKRRKIIQKKLSSTGTSTPTHTLRDRQLLSNHRTCLCCSSDQCSLQVKKPKFKQEVIHKVYTCSRCGDTFPTPSHLTAHRRTTQSSNNHFKYCCYLCGHMFASRCCWNLHKRIHAHSNVAENAQQAASIPSQLLMRPKELKAKVQVRLERISDAQLEAALFPKGSLLQTEKPSLSSMDTSQNRLSAIENPALREDASAPSAVTFISTPDFKESGSQTGNILDLRSESETGENIKQSHEETTFPLIPTASDQSLTVPTAAPMNGEEGSSGASDESTVGLNSRKRKMLDCDHNVHNGVFPVEKILRWRNTKGQNEVRVKWMPCSLCGAKWKNTWEPAESFISYKDSRDEEPVPINTQD</sequence>
<evidence type="ECO:0000256" key="4">
    <source>
        <dbReference type="ARBA" id="ARBA00022771"/>
    </source>
</evidence>
<evidence type="ECO:0000256" key="8">
    <source>
        <dbReference type="SAM" id="MobiDB-lite"/>
    </source>
</evidence>
<evidence type="ECO:0000256" key="2">
    <source>
        <dbReference type="ARBA" id="ARBA00022723"/>
    </source>
</evidence>
<dbReference type="SUPFAM" id="SSF57667">
    <property type="entry name" value="beta-beta-alpha zinc fingers"/>
    <property type="match status" value="1"/>
</dbReference>
<comment type="caution">
    <text evidence="11">The sequence shown here is derived from an EMBL/GenBank/DDBJ whole genome shotgun (WGS) entry which is preliminary data.</text>
</comment>
<keyword evidence="5" id="KW-0862">Zinc</keyword>
<keyword evidence="2" id="KW-0479">Metal-binding</keyword>
<evidence type="ECO:0008006" key="13">
    <source>
        <dbReference type="Google" id="ProtNLM"/>
    </source>
</evidence>
<dbReference type="EMBL" id="JAICCE010000007">
    <property type="protein sequence ID" value="KAG9275468.1"/>
    <property type="molecule type" value="Genomic_DNA"/>
</dbReference>
<organism evidence="11 12">
    <name type="scientific">Astyanax mexicanus</name>
    <name type="common">Blind cave fish</name>
    <name type="synonym">Astyanax fasciatus mexicanus</name>
    <dbReference type="NCBI Taxonomy" id="7994"/>
    <lineage>
        <taxon>Eukaryota</taxon>
        <taxon>Metazoa</taxon>
        <taxon>Chordata</taxon>
        <taxon>Craniata</taxon>
        <taxon>Vertebrata</taxon>
        <taxon>Euteleostomi</taxon>
        <taxon>Actinopterygii</taxon>
        <taxon>Neopterygii</taxon>
        <taxon>Teleostei</taxon>
        <taxon>Ostariophysi</taxon>
        <taxon>Characiformes</taxon>
        <taxon>Characoidei</taxon>
        <taxon>Acestrorhamphidae</taxon>
        <taxon>Acestrorhamphinae</taxon>
        <taxon>Astyanax</taxon>
    </lineage>
</organism>
<evidence type="ECO:0000256" key="5">
    <source>
        <dbReference type="ARBA" id="ARBA00022833"/>
    </source>
</evidence>
<dbReference type="PROSITE" id="PS50157">
    <property type="entry name" value="ZINC_FINGER_C2H2_2"/>
    <property type="match status" value="2"/>
</dbReference>
<dbReference type="InterPro" id="IPR013087">
    <property type="entry name" value="Znf_C2H2_type"/>
</dbReference>
<proteinExistence type="predicted"/>
<dbReference type="InterPro" id="IPR036236">
    <property type="entry name" value="Znf_C2H2_sf"/>
</dbReference>
<evidence type="ECO:0000259" key="10">
    <source>
        <dbReference type="PROSITE" id="PS50157"/>
    </source>
</evidence>
<dbReference type="PANTHER" id="PTHR24409">
    <property type="entry name" value="ZINC FINGER PROTEIN 142"/>
    <property type="match status" value="1"/>
</dbReference>
<feature type="domain" description="C2H2-type" evidence="10">
    <location>
        <begin position="339"/>
        <end position="366"/>
    </location>
</feature>
<dbReference type="GO" id="GO:0008270">
    <property type="term" value="F:zinc ion binding"/>
    <property type="evidence" value="ECO:0007669"/>
    <property type="project" value="UniProtKB-KW"/>
</dbReference>
<feature type="compositionally biased region" description="Basic residues" evidence="8">
    <location>
        <begin position="188"/>
        <end position="197"/>
    </location>
</feature>
<feature type="region of interest" description="Disordered" evidence="8">
    <location>
        <begin position="471"/>
        <end position="522"/>
    </location>
</feature>
<dbReference type="GO" id="GO:0000981">
    <property type="term" value="F:DNA-binding transcription factor activity, RNA polymerase II-specific"/>
    <property type="evidence" value="ECO:0007669"/>
    <property type="project" value="TreeGrafter"/>
</dbReference>
<evidence type="ECO:0000313" key="12">
    <source>
        <dbReference type="Proteomes" id="UP000752171"/>
    </source>
</evidence>